<sequence length="148" mass="16244">MVQALETGGIGLLWVVATNPVVSLPDLERAKTALARSPFTIVQDAYYPTETTEFAHVLLPAAQWGEKTGTMTNSERVVTLCQAFRPPKGEAKPDWEIFAEVARRLGFGDRFIYPNSAAVYAEYVQITQGRVCDMSGLSHALLADDPIQ</sequence>
<accession>A0ACD5GQ32</accession>
<gene>
    <name evidence="1" type="ORF">BH720_026330</name>
</gene>
<evidence type="ECO:0000313" key="2">
    <source>
        <dbReference type="Proteomes" id="UP000095472"/>
    </source>
</evidence>
<dbReference type="Proteomes" id="UP000095472">
    <property type="component" value="Chromosome"/>
</dbReference>
<evidence type="ECO:0000313" key="1">
    <source>
        <dbReference type="EMBL" id="XPM62982.1"/>
    </source>
</evidence>
<protein>
    <submittedName>
        <fullName evidence="1">Molybdopterin-dependent oxidoreductase</fullName>
    </submittedName>
</protein>
<proteinExistence type="predicted"/>
<keyword evidence="2" id="KW-1185">Reference proteome</keyword>
<organism evidence="1 2">
    <name type="scientific">Desertifilum tharense IPPAS B-1220</name>
    <dbReference type="NCBI Taxonomy" id="1781255"/>
    <lineage>
        <taxon>Bacteria</taxon>
        <taxon>Bacillati</taxon>
        <taxon>Cyanobacteriota</taxon>
        <taxon>Cyanophyceae</taxon>
        <taxon>Desertifilales</taxon>
        <taxon>Desertifilaceae</taxon>
        <taxon>Desertifilum</taxon>
    </lineage>
</organism>
<reference evidence="1 2" key="1">
    <citation type="journal article" date="2016" name="Genome Announc.">
        <title>Draft Genome Sequence of the Thermotolerant Cyanobacterium Desertifilum sp. IPPAS B-1220.</title>
        <authorList>
            <person name="Mironov K.S."/>
            <person name="Sinetova M.A."/>
            <person name="Bolatkhan K."/>
            <person name="Zayadan B.K."/>
            <person name="Ustinova V.V."/>
            <person name="Kupriyanova E.V."/>
            <person name="Skrypnik A.N."/>
            <person name="Gogoleva N.E."/>
            <person name="Gogolev Y.V."/>
            <person name="Los D.A."/>
        </authorList>
    </citation>
    <scope>NUCLEOTIDE SEQUENCE [LARGE SCALE GENOMIC DNA]</scope>
    <source>
        <strain evidence="1 2">IPPAS B-1220</strain>
    </source>
</reference>
<dbReference type="EMBL" id="CP182909">
    <property type="protein sequence ID" value="XPM62982.1"/>
    <property type="molecule type" value="Genomic_DNA"/>
</dbReference>
<name>A0ACD5GQ32_9CYAN</name>